<dbReference type="EMBL" id="FQZU01000037">
    <property type="protein sequence ID" value="SHK89621.1"/>
    <property type="molecule type" value="Genomic_DNA"/>
</dbReference>
<keyword evidence="2" id="KW-1185">Reference proteome</keyword>
<reference evidence="2" key="1">
    <citation type="submission" date="2016-11" db="EMBL/GenBank/DDBJ databases">
        <authorList>
            <person name="Varghese N."/>
            <person name="Submissions S."/>
        </authorList>
    </citation>
    <scope>NUCLEOTIDE SEQUENCE [LARGE SCALE GENOMIC DNA]</scope>
    <source>
        <strain evidence="2">DSM 16219</strain>
    </source>
</reference>
<dbReference type="STRING" id="1121393.SAMN02745216_04269"/>
<evidence type="ECO:0000313" key="1">
    <source>
        <dbReference type="EMBL" id="SHK89621.1"/>
    </source>
</evidence>
<gene>
    <name evidence="1" type="ORF">SAMN02745216_04269</name>
</gene>
<proteinExistence type="predicted"/>
<protein>
    <submittedName>
        <fullName evidence="1">Uncharacterized protein</fullName>
    </submittedName>
</protein>
<dbReference type="Proteomes" id="UP000183994">
    <property type="component" value="Unassembled WGS sequence"/>
</dbReference>
<evidence type="ECO:0000313" key="2">
    <source>
        <dbReference type="Proteomes" id="UP000183994"/>
    </source>
</evidence>
<sequence length="292" mass="34608">MKVKTKIDKVVLTAKNHYEEFLPYDQIPGYKVVENFFSTTDIPDEDDSRMKYMAIVRYIHEGKGSFMVAYFQRKTKWASPLYLIFWPDYFHEIPIVAVKRVQDFLWRKCRYEMRVSMVDVATDLIFDRDFDAYSKIIRTFKPGRKRKPDREWDTSVCFGKPSTPVRLIVYDKTEQLLAKHNVEIPEQVVRVEARFRMSKCNNFIQTVDDLASHNWGWLYPKYFSFHVKKPALTETLLDMGVEPKQPIWKLRDLMTGAGKTPSNFYRDCLVEHPKADLVRNSLSGYRWGRSVQ</sequence>
<dbReference type="RefSeq" id="WP_073478290.1">
    <property type="nucleotide sequence ID" value="NZ_FQZU01000037.1"/>
</dbReference>
<accession>A0A1M6W7D1</accession>
<organism evidence="1 2">
    <name type="scientific">Desulfatibacillum alkenivorans DSM 16219</name>
    <dbReference type="NCBI Taxonomy" id="1121393"/>
    <lineage>
        <taxon>Bacteria</taxon>
        <taxon>Pseudomonadati</taxon>
        <taxon>Thermodesulfobacteriota</taxon>
        <taxon>Desulfobacteria</taxon>
        <taxon>Desulfobacterales</taxon>
        <taxon>Desulfatibacillaceae</taxon>
        <taxon>Desulfatibacillum</taxon>
    </lineage>
</organism>
<dbReference type="AlphaFoldDB" id="A0A1M6W7D1"/>
<name>A0A1M6W7D1_9BACT</name>